<dbReference type="EMBL" id="QRCT01000028">
    <property type="protein sequence ID" value="RDU23398.1"/>
    <property type="molecule type" value="Genomic_DNA"/>
</dbReference>
<evidence type="ECO:0008006" key="4">
    <source>
        <dbReference type="Google" id="ProtNLM"/>
    </source>
</evidence>
<dbReference type="OrthoDB" id="2162583at2"/>
<organism evidence="2 3">
    <name type="scientific">Anaerosacchariphilus polymeriproducens</name>
    <dbReference type="NCBI Taxonomy" id="1812858"/>
    <lineage>
        <taxon>Bacteria</taxon>
        <taxon>Bacillati</taxon>
        <taxon>Bacillota</taxon>
        <taxon>Clostridia</taxon>
        <taxon>Lachnospirales</taxon>
        <taxon>Lachnospiraceae</taxon>
        <taxon>Anaerosacchariphilus</taxon>
    </lineage>
</organism>
<keyword evidence="3" id="KW-1185">Reference proteome</keyword>
<evidence type="ECO:0000313" key="3">
    <source>
        <dbReference type="Proteomes" id="UP000255036"/>
    </source>
</evidence>
<protein>
    <recommendedName>
        <fullName evidence="4">ISLre2 family transposase</fullName>
    </recommendedName>
</protein>
<dbReference type="Pfam" id="PF06782">
    <property type="entry name" value="UPF0236"/>
    <property type="match status" value="1"/>
</dbReference>
<comment type="similarity">
    <text evidence="1">Belongs to the UPF0236 family.</text>
</comment>
<name>A0A371AUZ6_9FIRM</name>
<dbReference type="RefSeq" id="WP_115482067.1">
    <property type="nucleotide sequence ID" value="NZ_QRCT01000028.1"/>
</dbReference>
<evidence type="ECO:0000313" key="2">
    <source>
        <dbReference type="EMBL" id="RDU23398.1"/>
    </source>
</evidence>
<sequence>MDADEDHVALQYLQEKGDIKGTRKNTRMQKLAYVYEGVEQEAPRSEQIRLVNPKYFGGLYEGSKGVEQFWREIYHYISATYDLNCVKHIYINGDGASWIKSGCKWIGESTFVLDKFHMQKYIIAASSHLLDSAGDD</sequence>
<reference evidence="2 3" key="1">
    <citation type="submission" date="2018-07" db="EMBL/GenBank/DDBJ databases">
        <title>Anaerosacharophilus polymeroproducens gen. nov. sp. nov., an anaerobic bacterium isolated from salt field.</title>
        <authorList>
            <person name="Kim W."/>
            <person name="Yang S.-H."/>
            <person name="Oh J."/>
            <person name="Lee J.-H."/>
            <person name="Kwon K.K."/>
        </authorList>
    </citation>
    <scope>NUCLEOTIDE SEQUENCE [LARGE SCALE GENOMIC DNA]</scope>
    <source>
        <strain evidence="2 3">MCWD5</strain>
    </source>
</reference>
<accession>A0A371AUZ6</accession>
<comment type="caution">
    <text evidence="2">The sequence shown here is derived from an EMBL/GenBank/DDBJ whole genome shotgun (WGS) entry which is preliminary data.</text>
</comment>
<dbReference type="InterPro" id="IPR009620">
    <property type="entry name" value="UPF0236"/>
</dbReference>
<proteinExistence type="inferred from homology"/>
<evidence type="ECO:0000256" key="1">
    <source>
        <dbReference type="ARBA" id="ARBA00006539"/>
    </source>
</evidence>
<dbReference type="AlphaFoldDB" id="A0A371AUZ6"/>
<dbReference type="Proteomes" id="UP000255036">
    <property type="component" value="Unassembled WGS sequence"/>
</dbReference>
<gene>
    <name evidence="2" type="ORF">DWV06_10110</name>
</gene>